<evidence type="ECO:0000313" key="4">
    <source>
        <dbReference type="EMBL" id="KKK33033.1"/>
    </source>
</evidence>
<dbReference type="GO" id="GO:0016405">
    <property type="term" value="F:CoA-ligase activity"/>
    <property type="evidence" value="ECO:0007669"/>
    <property type="project" value="TreeGrafter"/>
</dbReference>
<feature type="domain" description="AMP-binding enzyme C-terminal" evidence="3">
    <location>
        <begin position="454"/>
        <end position="529"/>
    </location>
</feature>
<protein>
    <submittedName>
        <fullName evidence="4">AMP-dependent synthetase</fullName>
    </submittedName>
</protein>
<comment type="caution">
    <text evidence="4">The sequence shown here is derived from an EMBL/GenBank/DDBJ whole genome shotgun (WGS) entry which is preliminary data.</text>
</comment>
<dbReference type="EMBL" id="LAYY01000101">
    <property type="protein sequence ID" value="KKK33033.1"/>
    <property type="molecule type" value="Genomic_DNA"/>
</dbReference>
<evidence type="ECO:0000259" key="3">
    <source>
        <dbReference type="Pfam" id="PF13193"/>
    </source>
</evidence>
<dbReference type="Pfam" id="PF00501">
    <property type="entry name" value="AMP-binding"/>
    <property type="match status" value="1"/>
</dbReference>
<sequence>MTYHQKPWLRHYHPLVSEHVNVPYKSLFDLLEKAAAEYKEKPALTFYRRSWNFIQTKAIAEAFAAALSHSGFTKGDRLAIMLPNSPHYIFSLFGGFRLGGINVQVNPMYVEREIKHVLNDSGSEYIVVLDSLYQRIKQVQPGTNLKKVVVVSLGGERMALGDGDQYFEDFIATGSRMPDVAIDIKEDIAMLQYTGGTTGVGKGVMLTHNNLLSNVVQVCDFVYRAYGDQRPADLKMISVLPMFHVFGLSCNALAGIREGANQLVLPRFDPGEVIEVVKREKPFQMSAVPTMYFALNNHPHLAESGFGNVNYLSSGGAPLPVEQINAFESKTGSRILDGYGQSELSPSPIFNPPFLAPKPGSVGIPVPGTEVRVVEITEDGLADVPVGEAGELAVKGPQVMKGYWNRPKDTEAAIRDGWLLTGDIVKMDEDGYFYILDRKKDMIIASGYNVYPREVEDVLYQIEGVDEAIVVGVPDEYRGETVKAFLKLKAGAELAAEDIILYAKQNLAPYKVPKQVELLEDLPKSSVGKLLRRVLRDEEIQKAPKVGV</sequence>
<evidence type="ECO:0000313" key="5">
    <source>
        <dbReference type="Proteomes" id="UP000034166"/>
    </source>
</evidence>
<keyword evidence="5" id="KW-1185">Reference proteome</keyword>
<dbReference type="RefSeq" id="WP_046526181.1">
    <property type="nucleotide sequence ID" value="NZ_LAYY01000101.1"/>
</dbReference>
<dbReference type="PANTHER" id="PTHR24096">
    <property type="entry name" value="LONG-CHAIN-FATTY-ACID--COA LIGASE"/>
    <property type="match status" value="1"/>
</dbReference>
<proteinExistence type="inferred from homology"/>
<dbReference type="CDD" id="cd05936">
    <property type="entry name" value="FC-FACS_FadD_like"/>
    <property type="match status" value="1"/>
</dbReference>
<evidence type="ECO:0000256" key="1">
    <source>
        <dbReference type="ARBA" id="ARBA00006432"/>
    </source>
</evidence>
<dbReference type="InterPro" id="IPR025110">
    <property type="entry name" value="AMP-bd_C"/>
</dbReference>
<dbReference type="OrthoDB" id="9803968at2"/>
<evidence type="ECO:0000259" key="2">
    <source>
        <dbReference type="Pfam" id="PF00501"/>
    </source>
</evidence>
<dbReference type="FunFam" id="3.40.50.12780:FF:000003">
    <property type="entry name" value="Long-chain-fatty-acid--CoA ligase FadD"/>
    <property type="match status" value="1"/>
</dbReference>
<dbReference type="SUPFAM" id="SSF56801">
    <property type="entry name" value="Acetyl-CoA synthetase-like"/>
    <property type="match status" value="1"/>
</dbReference>
<dbReference type="InterPro" id="IPR042099">
    <property type="entry name" value="ANL_N_sf"/>
</dbReference>
<accession>A0A0M2SFH3</accession>
<dbReference type="Gene3D" id="3.30.300.30">
    <property type="match status" value="1"/>
</dbReference>
<dbReference type="InterPro" id="IPR045851">
    <property type="entry name" value="AMP-bd_C_sf"/>
</dbReference>
<reference evidence="4 5" key="1">
    <citation type="submission" date="2015-04" db="EMBL/GenBank/DDBJ databases">
        <title>Taxonomic description and genome sequence of Bacillus campisalis sp. nov., a novel member of the genus Bacillus isolated from solar saltern.</title>
        <authorList>
            <person name="Mathan Kumar R."/>
            <person name="Kaur G."/>
            <person name="Kumar A."/>
            <person name="Singh N.K."/>
            <person name="Kaur N."/>
            <person name="Kumar N."/>
            <person name="Mayilraj S."/>
        </authorList>
    </citation>
    <scope>NUCLEOTIDE SEQUENCE [LARGE SCALE GENOMIC DNA]</scope>
    <source>
        <strain evidence="4 5">SA2-6</strain>
    </source>
</reference>
<dbReference type="InterPro" id="IPR000873">
    <property type="entry name" value="AMP-dep_synth/lig_dom"/>
</dbReference>
<name>A0A0M2SFH3_9BACI</name>
<comment type="similarity">
    <text evidence="1">Belongs to the ATP-dependent AMP-binding enzyme family.</text>
</comment>
<dbReference type="Gene3D" id="3.40.50.12780">
    <property type="entry name" value="N-terminal domain of ligase-like"/>
    <property type="match status" value="1"/>
</dbReference>
<dbReference type="Proteomes" id="UP000034166">
    <property type="component" value="Unassembled WGS sequence"/>
</dbReference>
<feature type="domain" description="AMP-dependent synthetase/ligase" evidence="2">
    <location>
        <begin position="31"/>
        <end position="404"/>
    </location>
</feature>
<dbReference type="PATRIC" id="fig|1408103.3.peg.5193"/>
<dbReference type="Pfam" id="PF13193">
    <property type="entry name" value="AMP-binding_C"/>
    <property type="match status" value="1"/>
</dbReference>
<dbReference type="AlphaFoldDB" id="A0A0M2SFH3"/>
<gene>
    <name evidence="4" type="ORF">WQ57_24065</name>
</gene>
<organism evidence="4 5">
    <name type="scientific">Mesobacillus campisalis</name>
    <dbReference type="NCBI Taxonomy" id="1408103"/>
    <lineage>
        <taxon>Bacteria</taxon>
        <taxon>Bacillati</taxon>
        <taxon>Bacillota</taxon>
        <taxon>Bacilli</taxon>
        <taxon>Bacillales</taxon>
        <taxon>Bacillaceae</taxon>
        <taxon>Mesobacillus</taxon>
    </lineage>
</organism>